<sequence length="611" mass="66025">MSSQSAVDDDPIRKLVLAIGFLAVSASAFVAHTNPATGYELSIYTMTPWAVWAGLLVALSVSLAVAFVPFSRAHRHQWSRSIALVLGGLVMAVFVGLPIVRGYRFYGHYDALTHLGWARGISEGTFLPFELFYPGIHTVTVLINATVGIALSRSMLFVVFFAVLLFCLFVPLCVGVIVRDWNAVAIAAFSAFLLLPITTISMNLSAHAMSQAVLFSSVLLYLFAKYLRTDRDGRSFSAVGVTFALGSAAVVLYHPQLAAHLLVAFVAIGLVQFLARRADHDRAPEHPALYGQVLFLAVVFLVWSSNYGFFAGTAEYFLGSVIEFVLGTGGGAGDTVATQGTSLASIGGSLSGIFFKLFFPSLVFSLLAGGLVFAVAGRLSSQWLDRFRLETTYLAAGLVALGPVFVAYFLASGSKMYFRVFGLMMVFVTVLGAIAIHGLLTLLSARRSGGRGPPVGRPLMAVAVAVLLVLSLLAVFPSPYIYKASPHVSEQELHGYESAFATQQSDLAFIGLRNGPNRYDDAINGNEQRMHAHDGLPPSVIEDGVSNEYEGDRYLALTRSDYEREVIAYQGLRYSERELDRITASPNVNRVQSNGEFTLYYVTSSGESEAA</sequence>
<feature type="transmembrane region" description="Helical" evidence="1">
    <location>
        <begin position="184"/>
        <end position="202"/>
    </location>
</feature>
<keyword evidence="1" id="KW-1133">Transmembrane helix</keyword>
<feature type="transmembrane region" description="Helical" evidence="1">
    <location>
        <begin position="391"/>
        <end position="411"/>
    </location>
</feature>
<feature type="transmembrane region" description="Helical" evidence="1">
    <location>
        <begin position="455"/>
        <end position="476"/>
    </location>
</feature>
<protein>
    <submittedName>
        <fullName evidence="2">MFS transporter</fullName>
    </submittedName>
</protein>
<feature type="transmembrane region" description="Helical" evidence="1">
    <location>
        <begin position="12"/>
        <end position="31"/>
    </location>
</feature>
<feature type="transmembrane region" description="Helical" evidence="1">
    <location>
        <begin position="259"/>
        <end position="275"/>
    </location>
</feature>
<feature type="transmembrane region" description="Helical" evidence="1">
    <location>
        <begin position="287"/>
        <end position="310"/>
    </location>
</feature>
<accession>A0AAF0PCL7</accession>
<organism evidence="2 3">
    <name type="scientific">Natrinema thermotolerans</name>
    <dbReference type="NCBI Taxonomy" id="121872"/>
    <lineage>
        <taxon>Archaea</taxon>
        <taxon>Methanobacteriati</taxon>
        <taxon>Methanobacteriota</taxon>
        <taxon>Stenosarchaea group</taxon>
        <taxon>Halobacteria</taxon>
        <taxon>Halobacteriales</taxon>
        <taxon>Natrialbaceae</taxon>
        <taxon>Natrinema</taxon>
    </lineage>
</organism>
<dbReference type="GeneID" id="84215582"/>
<feature type="transmembrane region" description="Helical" evidence="1">
    <location>
        <begin position="155"/>
        <end position="177"/>
    </location>
</feature>
<dbReference type="GeneID" id="39863237"/>
<keyword evidence="1" id="KW-0812">Transmembrane</keyword>
<dbReference type="Proteomes" id="UP001224926">
    <property type="component" value="Chromosome"/>
</dbReference>
<keyword evidence="3" id="KW-1185">Reference proteome</keyword>
<feature type="transmembrane region" description="Helical" evidence="1">
    <location>
        <begin position="82"/>
        <end position="100"/>
    </location>
</feature>
<evidence type="ECO:0000256" key="1">
    <source>
        <dbReference type="SAM" id="Phobius"/>
    </source>
</evidence>
<proteinExistence type="predicted"/>
<feature type="transmembrane region" description="Helical" evidence="1">
    <location>
        <begin position="51"/>
        <end position="70"/>
    </location>
</feature>
<dbReference type="AlphaFoldDB" id="A0AAF0PCL7"/>
<dbReference type="EMBL" id="CP101873">
    <property type="protein sequence ID" value="WMT06984.1"/>
    <property type="molecule type" value="Genomic_DNA"/>
</dbReference>
<feature type="transmembrane region" description="Helical" evidence="1">
    <location>
        <begin position="236"/>
        <end position="253"/>
    </location>
</feature>
<keyword evidence="1" id="KW-0472">Membrane</keyword>
<gene>
    <name evidence="2" type="ORF">NP511_16535</name>
</gene>
<reference evidence="2 3" key="1">
    <citation type="submission" date="2022-07" db="EMBL/GenBank/DDBJ databases">
        <title>Two temperate virus in Haloterrigena jeotgali A29.</title>
        <authorList>
            <person name="Deng X."/>
        </authorList>
    </citation>
    <scope>NUCLEOTIDE SEQUENCE [LARGE SCALE GENOMIC DNA]</scope>
    <source>
        <strain evidence="2 3">A29</strain>
    </source>
</reference>
<feature type="transmembrane region" description="Helical" evidence="1">
    <location>
        <begin position="357"/>
        <end position="379"/>
    </location>
</feature>
<name>A0AAF0PCL7_9EURY</name>
<evidence type="ECO:0000313" key="2">
    <source>
        <dbReference type="EMBL" id="WMT06984.1"/>
    </source>
</evidence>
<feature type="transmembrane region" description="Helical" evidence="1">
    <location>
        <begin position="417"/>
        <end position="443"/>
    </location>
</feature>
<evidence type="ECO:0000313" key="3">
    <source>
        <dbReference type="Proteomes" id="UP001224926"/>
    </source>
</evidence>
<dbReference type="RefSeq" id="WP_049966336.1">
    <property type="nucleotide sequence ID" value="NZ_CP101873.1"/>
</dbReference>